<keyword evidence="2" id="KW-1003">Cell membrane</keyword>
<evidence type="ECO:0000256" key="3">
    <source>
        <dbReference type="ARBA" id="ARBA00022692"/>
    </source>
</evidence>
<reference evidence="7 8" key="1">
    <citation type="submission" date="2021-02" db="EMBL/GenBank/DDBJ databases">
        <title>Characterization of Marinitoga sp. nov. str. BP5-C20A.</title>
        <authorList>
            <person name="Erauso G."/>
            <person name="Postec A."/>
        </authorList>
    </citation>
    <scope>NUCLEOTIDE SEQUENCE [LARGE SCALE GENOMIC DNA]</scope>
    <source>
        <strain evidence="7 8">BP5-C20A</strain>
    </source>
</reference>
<feature type="transmembrane region" description="Helical" evidence="6">
    <location>
        <begin position="256"/>
        <end position="274"/>
    </location>
</feature>
<feature type="transmembrane region" description="Helical" evidence="6">
    <location>
        <begin position="120"/>
        <end position="140"/>
    </location>
</feature>
<evidence type="ECO:0000256" key="6">
    <source>
        <dbReference type="SAM" id="Phobius"/>
    </source>
</evidence>
<dbReference type="NCBIfam" id="TIGR00374">
    <property type="entry name" value="flippase-like domain"/>
    <property type="match status" value="1"/>
</dbReference>
<evidence type="ECO:0000256" key="4">
    <source>
        <dbReference type="ARBA" id="ARBA00022989"/>
    </source>
</evidence>
<keyword evidence="3 6" id="KW-0812">Transmembrane</keyword>
<evidence type="ECO:0000313" key="7">
    <source>
        <dbReference type="EMBL" id="WGS65029.1"/>
    </source>
</evidence>
<sequence length="335" mass="38992">MKKKYNNIIGLISSIIIGLLVILFIEKFYKTNFLKEIKKINIYDVISVFLIYFMGYIIDSLRYLIIIKQFGKKIRFFNLFYNNVMGLFFSSITPFAAGGQPYQIYHLNKHGLSTEHSTNIVVSRFITAMMLNLIIAFFSYKKVIHSLYGTTIESALINIGLIVSSTITILILLVFINSDIVIKILDFFKFKRVQKLKSKYLEWSKSLKESIAFLWNEKFHIMILDILLNLLVLSLQAFSLFFLFTRYANLNNNFDNFLIVFGVMMLLNMVVYYIPTPGASGTIEASYQLIFSSILKIQNGVFLSIIGWRFATYYMQIFFGVILRFVVKSFFKNIE</sequence>
<evidence type="ECO:0000313" key="8">
    <source>
        <dbReference type="Proteomes" id="UP001232493"/>
    </source>
</evidence>
<dbReference type="Pfam" id="PF03706">
    <property type="entry name" value="LPG_synthase_TM"/>
    <property type="match status" value="1"/>
</dbReference>
<protein>
    <submittedName>
        <fullName evidence="7">Flippase-like domain-containing protein</fullName>
    </submittedName>
</protein>
<dbReference type="PANTHER" id="PTHR37693">
    <property type="entry name" value="PHOSPHATIDYLGLYCEROL LYSYLTRANSFERASE"/>
    <property type="match status" value="1"/>
</dbReference>
<dbReference type="InterPro" id="IPR022791">
    <property type="entry name" value="L-PG_synthase/AglD"/>
</dbReference>
<dbReference type="PANTHER" id="PTHR37693:SF1">
    <property type="entry name" value="INTEGRAL MEMBRANE PROTEIN"/>
    <property type="match status" value="1"/>
</dbReference>
<name>A0ABY8PQW1_9BACT</name>
<dbReference type="EMBL" id="CP069362">
    <property type="protein sequence ID" value="WGS65029.1"/>
    <property type="molecule type" value="Genomic_DNA"/>
</dbReference>
<comment type="subcellular location">
    <subcellularLocation>
        <location evidence="1">Cell membrane</location>
        <topology evidence="1">Multi-pass membrane protein</topology>
    </subcellularLocation>
</comment>
<accession>A0ABY8PQW1</accession>
<evidence type="ECO:0000256" key="2">
    <source>
        <dbReference type="ARBA" id="ARBA00022475"/>
    </source>
</evidence>
<feature type="transmembrane region" description="Helical" evidence="6">
    <location>
        <begin position="219"/>
        <end position="244"/>
    </location>
</feature>
<evidence type="ECO:0000256" key="1">
    <source>
        <dbReference type="ARBA" id="ARBA00004651"/>
    </source>
</evidence>
<organism evidence="7 8">
    <name type="scientific">Marinitoga aeolica</name>
    <dbReference type="NCBI Taxonomy" id="2809031"/>
    <lineage>
        <taxon>Bacteria</taxon>
        <taxon>Thermotogati</taxon>
        <taxon>Thermotogota</taxon>
        <taxon>Thermotogae</taxon>
        <taxon>Petrotogales</taxon>
        <taxon>Petrotogaceae</taxon>
        <taxon>Marinitoga</taxon>
    </lineage>
</organism>
<evidence type="ECO:0000256" key="5">
    <source>
        <dbReference type="ARBA" id="ARBA00023136"/>
    </source>
</evidence>
<feature type="transmembrane region" description="Helical" evidence="6">
    <location>
        <begin position="313"/>
        <end position="331"/>
    </location>
</feature>
<proteinExistence type="predicted"/>
<feature type="transmembrane region" description="Helical" evidence="6">
    <location>
        <begin position="7"/>
        <end position="25"/>
    </location>
</feature>
<keyword evidence="5 6" id="KW-0472">Membrane</keyword>
<keyword evidence="4 6" id="KW-1133">Transmembrane helix</keyword>
<dbReference type="RefSeq" id="WP_280999110.1">
    <property type="nucleotide sequence ID" value="NZ_CP069362.1"/>
</dbReference>
<dbReference type="Proteomes" id="UP001232493">
    <property type="component" value="Chromosome"/>
</dbReference>
<gene>
    <name evidence="7" type="ORF">JRV97_00295</name>
</gene>
<feature type="transmembrane region" description="Helical" evidence="6">
    <location>
        <begin position="79"/>
        <end position="100"/>
    </location>
</feature>
<feature type="transmembrane region" description="Helical" evidence="6">
    <location>
        <begin position="45"/>
        <end position="67"/>
    </location>
</feature>
<keyword evidence="8" id="KW-1185">Reference proteome</keyword>
<feature type="transmembrane region" description="Helical" evidence="6">
    <location>
        <begin position="152"/>
        <end position="176"/>
    </location>
</feature>